<evidence type="ECO:0000256" key="1">
    <source>
        <dbReference type="SAM" id="SignalP"/>
    </source>
</evidence>
<accession>A0A0G2FYD0</accession>
<dbReference type="OrthoDB" id="5150797at2759"/>
<evidence type="ECO:0000313" key="3">
    <source>
        <dbReference type="Proteomes" id="UP000034680"/>
    </source>
</evidence>
<name>A0A0G2FYD0_9PEZI</name>
<evidence type="ECO:0000313" key="2">
    <source>
        <dbReference type="EMBL" id="KKY39086.1"/>
    </source>
</evidence>
<feature type="signal peptide" evidence="1">
    <location>
        <begin position="1"/>
        <end position="20"/>
    </location>
</feature>
<keyword evidence="1" id="KW-0732">Signal</keyword>
<protein>
    <submittedName>
        <fullName evidence="2">Uncharacterized protein</fullName>
    </submittedName>
</protein>
<proteinExistence type="predicted"/>
<reference evidence="2 3" key="1">
    <citation type="submission" date="2015-05" db="EMBL/GenBank/DDBJ databases">
        <title>Distinctive expansion of gene families associated with plant cell wall degradation and secondary metabolism in the genomes of grapevine trunk pathogens.</title>
        <authorList>
            <person name="Lawrence D.P."/>
            <person name="Travadon R."/>
            <person name="Rolshausen P.E."/>
            <person name="Baumgartner K."/>
        </authorList>
    </citation>
    <scope>NUCLEOTIDE SEQUENCE [LARGE SCALE GENOMIC DNA]</scope>
    <source>
        <strain evidence="2">DA912</strain>
    </source>
</reference>
<gene>
    <name evidence="2" type="ORF">UCDDA912_g00888</name>
</gene>
<organism evidence="2 3">
    <name type="scientific">Diaporthe ampelina</name>
    <dbReference type="NCBI Taxonomy" id="1214573"/>
    <lineage>
        <taxon>Eukaryota</taxon>
        <taxon>Fungi</taxon>
        <taxon>Dikarya</taxon>
        <taxon>Ascomycota</taxon>
        <taxon>Pezizomycotina</taxon>
        <taxon>Sordariomycetes</taxon>
        <taxon>Sordariomycetidae</taxon>
        <taxon>Diaporthales</taxon>
        <taxon>Diaporthaceae</taxon>
        <taxon>Diaporthe</taxon>
    </lineage>
</organism>
<dbReference type="AlphaFoldDB" id="A0A0G2FYD0"/>
<reference evidence="2 3" key="2">
    <citation type="submission" date="2015-05" db="EMBL/GenBank/DDBJ databases">
        <authorList>
            <person name="Morales-Cruz A."/>
            <person name="Amrine K.C."/>
            <person name="Cantu D."/>
        </authorList>
    </citation>
    <scope>NUCLEOTIDE SEQUENCE [LARGE SCALE GENOMIC DNA]</scope>
    <source>
        <strain evidence="2">DA912</strain>
    </source>
</reference>
<feature type="chain" id="PRO_5002544322" evidence="1">
    <location>
        <begin position="21"/>
        <end position="188"/>
    </location>
</feature>
<comment type="caution">
    <text evidence="2">The sequence shown here is derived from an EMBL/GenBank/DDBJ whole genome shotgun (WGS) entry which is preliminary data.</text>
</comment>
<dbReference type="EMBL" id="LCUC01000039">
    <property type="protein sequence ID" value="KKY39086.1"/>
    <property type="molecule type" value="Genomic_DNA"/>
</dbReference>
<sequence length="188" mass="20726">MVGMQTDDTLILVILAFLAAEEEKIQKADIRCEPKITLSPTQSLDFNGTKLTVDDGHVITVQQKGQGQKISTIKATGYAQASQIGFVIALVNEQADGNASPQLGYPRIPLVICTDSYLLYECLVKKRLMIDVIPLRKHTKEINEIRWINGEDAPAAAMTKSSPNKALERLVSTNELTVRVEGYVDRPT</sequence>
<dbReference type="STRING" id="1214573.A0A0G2FYD0"/>
<dbReference type="Proteomes" id="UP000034680">
    <property type="component" value="Unassembled WGS sequence"/>
</dbReference>
<keyword evidence="3" id="KW-1185">Reference proteome</keyword>